<dbReference type="SUPFAM" id="SSF50494">
    <property type="entry name" value="Trypsin-like serine proteases"/>
    <property type="match status" value="1"/>
</dbReference>
<evidence type="ECO:0000259" key="6">
    <source>
        <dbReference type="PROSITE" id="PS50240"/>
    </source>
</evidence>
<evidence type="ECO:0000313" key="7">
    <source>
        <dbReference type="Proteomes" id="UP000081671"/>
    </source>
</evidence>
<evidence type="ECO:0000256" key="5">
    <source>
        <dbReference type="SAM" id="SignalP"/>
    </source>
</evidence>
<dbReference type="Proteomes" id="UP000081671">
    <property type="component" value="Unplaced"/>
</dbReference>
<dbReference type="FunCoup" id="A0A1S3FKF9">
    <property type="interactions" value="98"/>
</dbReference>
<evidence type="ECO:0000256" key="1">
    <source>
        <dbReference type="ARBA" id="ARBA00004613"/>
    </source>
</evidence>
<evidence type="ECO:0000313" key="8">
    <source>
        <dbReference type="RefSeq" id="XP_012877026.1"/>
    </source>
</evidence>
<dbReference type="PROSITE" id="PS00134">
    <property type="entry name" value="TRYPSIN_HIS"/>
    <property type="match status" value="1"/>
</dbReference>
<dbReference type="InterPro" id="IPR018114">
    <property type="entry name" value="TRYPSIN_HIS"/>
</dbReference>
<protein>
    <submittedName>
        <fullName evidence="8">Probable inactive serine protease 58</fullName>
    </submittedName>
</protein>
<dbReference type="PRINTS" id="PR00722">
    <property type="entry name" value="CHYMOTRYPSIN"/>
</dbReference>
<keyword evidence="7" id="KW-1185">Reference proteome</keyword>
<dbReference type="GO" id="GO:0006508">
    <property type="term" value="P:proteolysis"/>
    <property type="evidence" value="ECO:0007669"/>
    <property type="project" value="UniProtKB-KW"/>
</dbReference>
<evidence type="ECO:0000256" key="4">
    <source>
        <dbReference type="ARBA" id="ARBA00023157"/>
    </source>
</evidence>
<feature type="signal peptide" evidence="5">
    <location>
        <begin position="1"/>
        <end position="18"/>
    </location>
</feature>
<feature type="domain" description="Peptidase S1" evidence="6">
    <location>
        <begin position="12"/>
        <end position="244"/>
    </location>
</feature>
<keyword evidence="4" id="KW-1015">Disulfide bond</keyword>
<dbReference type="SMART" id="SM00020">
    <property type="entry name" value="Tryp_SPc"/>
    <property type="match status" value="1"/>
</dbReference>
<keyword evidence="2" id="KW-0964">Secreted</keyword>
<accession>A0A1S3FKF9</accession>
<dbReference type="STRING" id="10020.ENSDORP00000027898"/>
<keyword evidence="3 5" id="KW-0732">Signal</keyword>
<name>A0A1S3FKF9_DIPOR</name>
<dbReference type="InterPro" id="IPR001254">
    <property type="entry name" value="Trypsin_dom"/>
</dbReference>
<dbReference type="GO" id="GO:0030141">
    <property type="term" value="C:secretory granule"/>
    <property type="evidence" value="ECO:0007669"/>
    <property type="project" value="TreeGrafter"/>
</dbReference>
<dbReference type="FunFam" id="2.40.10.10:FF:000005">
    <property type="entry name" value="Serine protease 37"/>
    <property type="match status" value="1"/>
</dbReference>
<dbReference type="KEGG" id="dord:105989481"/>
<dbReference type="PROSITE" id="PS50240">
    <property type="entry name" value="TRYPSIN_DOM"/>
    <property type="match status" value="1"/>
</dbReference>
<dbReference type="GO" id="GO:0004252">
    <property type="term" value="F:serine-type endopeptidase activity"/>
    <property type="evidence" value="ECO:0007669"/>
    <property type="project" value="InterPro"/>
</dbReference>
<dbReference type="OrthoDB" id="10061449at2759"/>
<dbReference type="AlphaFoldDB" id="A0A1S3FKF9"/>
<comment type="subcellular location">
    <subcellularLocation>
        <location evidence="1">Secreted</location>
    </subcellularLocation>
</comment>
<dbReference type="InParanoid" id="A0A1S3FKF9"/>
<dbReference type="PANTHER" id="PTHR24271">
    <property type="entry name" value="KALLIKREIN-RELATED"/>
    <property type="match status" value="1"/>
</dbReference>
<organism evidence="7 8">
    <name type="scientific">Dipodomys ordii</name>
    <name type="common">Ord's kangaroo rat</name>
    <dbReference type="NCBI Taxonomy" id="10020"/>
    <lineage>
        <taxon>Eukaryota</taxon>
        <taxon>Metazoa</taxon>
        <taxon>Chordata</taxon>
        <taxon>Craniata</taxon>
        <taxon>Vertebrata</taxon>
        <taxon>Euteleostomi</taxon>
        <taxon>Mammalia</taxon>
        <taxon>Eutheria</taxon>
        <taxon>Euarchontoglires</taxon>
        <taxon>Glires</taxon>
        <taxon>Rodentia</taxon>
        <taxon>Castorimorpha</taxon>
        <taxon>Heteromyidae</taxon>
        <taxon>Dipodomyinae</taxon>
        <taxon>Dipodomys</taxon>
    </lineage>
</organism>
<keyword evidence="8" id="KW-0378">Hydrolase</keyword>
<dbReference type="PANTHER" id="PTHR24271:SF44">
    <property type="entry name" value="1700074P13RIK PROTEIN"/>
    <property type="match status" value="1"/>
</dbReference>
<reference evidence="8" key="1">
    <citation type="submission" date="2025-08" db="UniProtKB">
        <authorList>
            <consortium name="RefSeq"/>
        </authorList>
    </citation>
    <scope>IDENTIFICATION</scope>
    <source>
        <tissue evidence="8">Kidney</tissue>
    </source>
</reference>
<evidence type="ECO:0000256" key="3">
    <source>
        <dbReference type="ARBA" id="ARBA00022729"/>
    </source>
</evidence>
<dbReference type="GeneID" id="105989481"/>
<dbReference type="GO" id="GO:0005576">
    <property type="term" value="C:extracellular region"/>
    <property type="evidence" value="ECO:0007669"/>
    <property type="project" value="UniProtKB-SubCell"/>
</dbReference>
<evidence type="ECO:0000256" key="2">
    <source>
        <dbReference type="ARBA" id="ARBA00022525"/>
    </source>
</evidence>
<dbReference type="GO" id="GO:2000243">
    <property type="term" value="P:positive regulation of reproductive process"/>
    <property type="evidence" value="ECO:0007669"/>
    <property type="project" value="UniProtKB-ARBA"/>
</dbReference>
<keyword evidence="8" id="KW-0645">Protease</keyword>
<dbReference type="InterPro" id="IPR001314">
    <property type="entry name" value="Peptidase_S1A"/>
</dbReference>
<dbReference type="FunFam" id="2.40.10.10:FF:000049">
    <property type="entry name" value="probable inactive serine protease 37"/>
    <property type="match status" value="1"/>
</dbReference>
<gene>
    <name evidence="8" type="primary">LOC105989481</name>
</gene>
<feature type="chain" id="PRO_5010353070" evidence="5">
    <location>
        <begin position="19"/>
        <end position="246"/>
    </location>
</feature>
<dbReference type="RefSeq" id="XP_012877026.1">
    <property type="nucleotide sequence ID" value="XM_013021572.1"/>
</dbReference>
<dbReference type="Pfam" id="PF00089">
    <property type="entry name" value="Trypsin"/>
    <property type="match status" value="1"/>
</dbReference>
<dbReference type="InterPro" id="IPR009003">
    <property type="entry name" value="Peptidase_S1_PA"/>
</dbReference>
<sequence length="246" mass="27745">MKNFLVITFLGAVGVALEQNTNKTRKLPSDFNIPYMVYLESTPEPCVGSLIHSEWVLTAAHCPLPSKIRLGVYQPNIKNTKEQLLNYSLIIPHPKFDAQYLKNNLMLIKLSKAAVVNSYVGTIAIALEPIALNDTCFIPTWTWNEYKNFSEPDILTWTNQYSLPREDCWNIVEEEQGQAVNIMCTAGQPLNVMSTIKEVTAAPAICLGRLHGILSWAKPGVTLGNRAFFTEVHPYARWILNIMETY</sequence>
<proteinExistence type="predicted"/>
<dbReference type="InterPro" id="IPR043504">
    <property type="entry name" value="Peptidase_S1_PA_chymotrypsin"/>
</dbReference>
<dbReference type="Gene3D" id="2.40.10.10">
    <property type="entry name" value="Trypsin-like serine proteases"/>
    <property type="match status" value="2"/>
</dbReference>